<gene>
    <name evidence="1" type="ORF">P0E79_17300</name>
</gene>
<name>A0AAW7KGG8_ENTFL</name>
<feature type="non-terminal residue" evidence="1">
    <location>
        <position position="30"/>
    </location>
</feature>
<dbReference type="Proteomes" id="UP001173174">
    <property type="component" value="Unassembled WGS sequence"/>
</dbReference>
<dbReference type="EMBL" id="JAREWH010000310">
    <property type="protein sequence ID" value="MDN3194220.1"/>
    <property type="molecule type" value="Genomic_DNA"/>
</dbReference>
<accession>A0AAW7KGG8</accession>
<reference evidence="1" key="1">
    <citation type="journal article" date="2023" name="Pathogens">
        <title>Prevalence of Enterococcus spp. and the Whole-Genome Characteristics of Enterococcus faecium and Enterococcus faecalis Strains Isolated from Free-Living Birds in Poland.</title>
        <authorList>
            <person name="Kwit R."/>
            <person name="Zajac M."/>
            <person name="Smialowska-Weglinska A."/>
            <person name="Skarzynska M."/>
            <person name="Bomba A."/>
            <person name="Lalak A."/>
            <person name="Skrzypiec E."/>
            <person name="Wojdat D."/>
            <person name="Koza W."/>
            <person name="Mikos-Wojewoda E."/>
            <person name="Pasim P."/>
            <person name="Skora M."/>
            <person name="Polak M."/>
            <person name="Wiacek J."/>
            <person name="Wasyl D."/>
        </authorList>
    </citation>
    <scope>NUCLEOTIDE SEQUENCE</scope>
    <source>
        <strain evidence="1">691B_2</strain>
    </source>
</reference>
<evidence type="ECO:0000313" key="1">
    <source>
        <dbReference type="EMBL" id="MDN3194220.1"/>
    </source>
</evidence>
<organism evidence="1 2">
    <name type="scientific">Enterococcus faecalis</name>
    <name type="common">Streptococcus faecalis</name>
    <dbReference type="NCBI Taxonomy" id="1351"/>
    <lineage>
        <taxon>Bacteria</taxon>
        <taxon>Bacillati</taxon>
        <taxon>Bacillota</taxon>
        <taxon>Bacilli</taxon>
        <taxon>Lactobacillales</taxon>
        <taxon>Enterococcaceae</taxon>
        <taxon>Enterococcus</taxon>
    </lineage>
</organism>
<comment type="caution">
    <text evidence="1">The sequence shown here is derived from an EMBL/GenBank/DDBJ whole genome shotgun (WGS) entry which is preliminary data.</text>
</comment>
<protein>
    <submittedName>
        <fullName evidence="1">Cell surface protein</fullName>
    </submittedName>
</protein>
<dbReference type="AlphaFoldDB" id="A0AAW7KGG8"/>
<sequence>MMTAKSKGSLLVTLGMLLIIANASLTASSE</sequence>
<evidence type="ECO:0000313" key="2">
    <source>
        <dbReference type="Proteomes" id="UP001173174"/>
    </source>
</evidence>
<reference evidence="1" key="2">
    <citation type="submission" date="2023-03" db="EMBL/GenBank/DDBJ databases">
        <authorList>
            <person name="Zajac M."/>
            <person name="Kwit R."/>
            <person name="Wasyl D."/>
        </authorList>
    </citation>
    <scope>NUCLEOTIDE SEQUENCE</scope>
    <source>
        <strain evidence="1">691B_2</strain>
    </source>
</reference>
<proteinExistence type="predicted"/>